<gene>
    <name evidence="2" type="ORF">HRR80_001665</name>
</gene>
<accession>A0AAN6F030</accession>
<feature type="compositionally biased region" description="Low complexity" evidence="1">
    <location>
        <begin position="373"/>
        <end position="387"/>
    </location>
</feature>
<dbReference type="EMBL" id="JAJGCB010000002">
    <property type="protein sequence ID" value="KAJ8994971.1"/>
    <property type="molecule type" value="Genomic_DNA"/>
</dbReference>
<feature type="compositionally biased region" description="Polar residues" evidence="1">
    <location>
        <begin position="79"/>
        <end position="88"/>
    </location>
</feature>
<feature type="region of interest" description="Disordered" evidence="1">
    <location>
        <begin position="330"/>
        <end position="466"/>
    </location>
</feature>
<feature type="region of interest" description="Disordered" evidence="1">
    <location>
        <begin position="33"/>
        <end position="127"/>
    </location>
</feature>
<name>A0AAN6F030_EXODE</name>
<comment type="caution">
    <text evidence="2">The sequence shown here is derived from an EMBL/GenBank/DDBJ whole genome shotgun (WGS) entry which is preliminary data.</text>
</comment>
<proteinExistence type="predicted"/>
<feature type="compositionally biased region" description="Low complexity" evidence="1">
    <location>
        <begin position="49"/>
        <end position="59"/>
    </location>
</feature>
<evidence type="ECO:0000313" key="2">
    <source>
        <dbReference type="EMBL" id="KAJ8994971.1"/>
    </source>
</evidence>
<dbReference type="AlphaFoldDB" id="A0AAN6F030"/>
<protein>
    <submittedName>
        <fullName evidence="2">Uncharacterized protein</fullName>
    </submittedName>
</protein>
<sequence>MSTLIESPVTIPGSFMPDQDSLMFRPARCGPSVFIPPATDNNSYPPTPTSTSFPSHSQPISTQTDYNHETSRKRPRLTTVRNQSQEQGRSAYDSKRLSSLQTRTQTQTPSRDDALSPPPFVSTDYRMAGGGLDAQLASGVQVEEDGHEYDYEADCRPSRFAAQHKPFQSDSYFPLSSTPQAEQRGKRRLSSNSPKGWGKTVWALTGGIAGKVFNFCWETTFKGFYAGGGNGYQLQVDSGCDSKTWTQQVGISQQDVFQNDYSASQDRARERTPVPGGFPEDQPNFIEDYMSNPSPSRMNGAGPKFSYAATPTLQRGVSSASRNEWVVVGEEDQDQEDDNQDSISRDASPVRKKSRASTASLYARPALTARQASGSARPRMSSRSSSSTIYQKPSIGSLSSASFASPRRTFTTVNNGNTGSPALHATRQSGGRGSHVHTGTTTITSPKRPTGIQSRSSSNSRASLASLASPRRYASASQLATGAVGAGPDGLSETPTIIVSPHHQPSPEVRKFEQKLRRKEAKQDETMNRFNAQLQAMIREGQQALGAKVEVELVDEDDDDDDDAVDG</sequence>
<dbReference type="Proteomes" id="UP001161757">
    <property type="component" value="Unassembled WGS sequence"/>
</dbReference>
<feature type="region of interest" description="Disordered" evidence="1">
    <location>
        <begin position="169"/>
        <end position="193"/>
    </location>
</feature>
<evidence type="ECO:0000313" key="3">
    <source>
        <dbReference type="Proteomes" id="UP001161757"/>
    </source>
</evidence>
<feature type="compositionally biased region" description="Acidic residues" evidence="1">
    <location>
        <begin position="330"/>
        <end position="340"/>
    </location>
</feature>
<feature type="compositionally biased region" description="Polar residues" evidence="1">
    <location>
        <begin position="437"/>
        <end position="453"/>
    </location>
</feature>
<feature type="compositionally biased region" description="Polar residues" evidence="1">
    <location>
        <begin position="408"/>
        <end position="420"/>
    </location>
</feature>
<reference evidence="2" key="1">
    <citation type="submission" date="2023-01" db="EMBL/GenBank/DDBJ databases">
        <title>Exophiala dermititidis isolated from Cystic Fibrosis Patient.</title>
        <authorList>
            <person name="Kurbessoian T."/>
            <person name="Crocker A."/>
            <person name="Murante D."/>
            <person name="Hogan D.A."/>
            <person name="Stajich J.E."/>
        </authorList>
    </citation>
    <scope>NUCLEOTIDE SEQUENCE</scope>
    <source>
        <strain evidence="2">Ex8</strain>
    </source>
</reference>
<feature type="compositionally biased region" description="Low complexity" evidence="1">
    <location>
        <begin position="394"/>
        <end position="405"/>
    </location>
</feature>
<evidence type="ECO:0000256" key="1">
    <source>
        <dbReference type="SAM" id="MobiDB-lite"/>
    </source>
</evidence>
<feature type="compositionally biased region" description="Low complexity" evidence="1">
    <location>
        <begin position="454"/>
        <end position="466"/>
    </location>
</feature>
<organism evidence="2 3">
    <name type="scientific">Exophiala dermatitidis</name>
    <name type="common">Black yeast-like fungus</name>
    <name type="synonym">Wangiella dermatitidis</name>
    <dbReference type="NCBI Taxonomy" id="5970"/>
    <lineage>
        <taxon>Eukaryota</taxon>
        <taxon>Fungi</taxon>
        <taxon>Dikarya</taxon>
        <taxon>Ascomycota</taxon>
        <taxon>Pezizomycotina</taxon>
        <taxon>Eurotiomycetes</taxon>
        <taxon>Chaetothyriomycetidae</taxon>
        <taxon>Chaetothyriales</taxon>
        <taxon>Herpotrichiellaceae</taxon>
        <taxon>Exophiala</taxon>
    </lineage>
</organism>
<feature type="compositionally biased region" description="Low complexity" evidence="1">
    <location>
        <begin position="97"/>
        <end position="109"/>
    </location>
</feature>
<feature type="region of interest" description="Disordered" evidence="1">
    <location>
        <begin position="262"/>
        <end position="283"/>
    </location>
</feature>
<feature type="compositionally biased region" description="Polar residues" evidence="1">
    <location>
        <begin position="169"/>
        <end position="181"/>
    </location>
</feature>